<dbReference type="EMBL" id="MTYJ01000013">
    <property type="protein sequence ID" value="OQV23138.1"/>
    <property type="molecule type" value="Genomic_DNA"/>
</dbReference>
<dbReference type="Proteomes" id="UP000192578">
    <property type="component" value="Unassembled WGS sequence"/>
</dbReference>
<feature type="compositionally biased region" description="Polar residues" evidence="1">
    <location>
        <begin position="333"/>
        <end position="350"/>
    </location>
</feature>
<gene>
    <name evidence="2" type="ORF">BV898_02873</name>
</gene>
<comment type="caution">
    <text evidence="2">The sequence shown here is derived from an EMBL/GenBank/DDBJ whole genome shotgun (WGS) entry which is preliminary data.</text>
</comment>
<dbReference type="AlphaFoldDB" id="A0A1W0X6W1"/>
<feature type="region of interest" description="Disordered" evidence="1">
    <location>
        <begin position="121"/>
        <end position="165"/>
    </location>
</feature>
<reference evidence="3" key="1">
    <citation type="submission" date="2017-01" db="EMBL/GenBank/DDBJ databases">
        <title>Comparative genomics of anhydrobiosis in the tardigrade Hypsibius dujardini.</title>
        <authorList>
            <person name="Yoshida Y."/>
            <person name="Koutsovoulos G."/>
            <person name="Laetsch D."/>
            <person name="Stevens L."/>
            <person name="Kumar S."/>
            <person name="Horikawa D."/>
            <person name="Ishino K."/>
            <person name="Komine S."/>
            <person name="Tomita M."/>
            <person name="Blaxter M."/>
            <person name="Arakawa K."/>
        </authorList>
    </citation>
    <scope>NUCLEOTIDE SEQUENCE [LARGE SCALE GENOMIC DNA]</scope>
    <source>
        <strain evidence="3">Z151</strain>
    </source>
</reference>
<evidence type="ECO:0000313" key="3">
    <source>
        <dbReference type="Proteomes" id="UP000192578"/>
    </source>
</evidence>
<feature type="region of interest" description="Disordered" evidence="1">
    <location>
        <begin position="301"/>
        <end position="359"/>
    </location>
</feature>
<feature type="region of interest" description="Disordered" evidence="1">
    <location>
        <begin position="377"/>
        <end position="416"/>
    </location>
</feature>
<feature type="compositionally biased region" description="Basic and acidic residues" evidence="1">
    <location>
        <begin position="142"/>
        <end position="151"/>
    </location>
</feature>
<organism evidence="2 3">
    <name type="scientific">Hypsibius exemplaris</name>
    <name type="common">Freshwater tardigrade</name>
    <dbReference type="NCBI Taxonomy" id="2072580"/>
    <lineage>
        <taxon>Eukaryota</taxon>
        <taxon>Metazoa</taxon>
        <taxon>Ecdysozoa</taxon>
        <taxon>Tardigrada</taxon>
        <taxon>Eutardigrada</taxon>
        <taxon>Parachela</taxon>
        <taxon>Hypsibioidea</taxon>
        <taxon>Hypsibiidae</taxon>
        <taxon>Hypsibius</taxon>
    </lineage>
</organism>
<name>A0A1W0X6W1_HYPEX</name>
<evidence type="ECO:0000256" key="1">
    <source>
        <dbReference type="SAM" id="MobiDB-lite"/>
    </source>
</evidence>
<evidence type="ECO:0000313" key="2">
    <source>
        <dbReference type="EMBL" id="OQV23138.1"/>
    </source>
</evidence>
<sequence length="416" mass="44191">MYNGVGLDTNGYVQQRTMAFVKPSKDKVTYLTEEEIAKSSEVLLNRKPNLEVLELERKRKVMEAQDNYSPAAAPLSDVDPAPAVVALVVEPQASSLGSTIAAAFVVPPVSLEKVLQPDSDQANLKGKCSIDLPAKTPQNGSAREEDCHMESSSEPGEGSSGETGELPLERQSLTSLLSALTPSETELFDDLMDSMVNVISNDLLTDEMSDGHRPTEPTPVEIDGMVNTWEDLFQNPFEYMLHSLESCPNCGRMIALSRMAPHIVSACGQNRSNGSKKKRKGGHAGGDLFVAARQTRSAAVVAGKRGTPNSSHTPAVPPSSQDSFFASSSLSQEVTTATSSQSQANCSSLDLSKPLPVDPQRMAGLESTIGRLKRRTCMETPAGGVKRRDDGGGEGGIGSTPEIFGIGAPLPSTSAE</sequence>
<accession>A0A1W0X6W1</accession>
<keyword evidence="3" id="KW-1185">Reference proteome</keyword>
<proteinExistence type="predicted"/>
<feature type="compositionally biased region" description="Low complexity" evidence="1">
    <location>
        <begin position="319"/>
        <end position="332"/>
    </location>
</feature>
<feature type="compositionally biased region" description="Low complexity" evidence="1">
    <location>
        <begin position="152"/>
        <end position="165"/>
    </location>
</feature>
<dbReference type="OrthoDB" id="10632254at2759"/>
<protein>
    <submittedName>
        <fullName evidence="2">Uncharacterized protein</fullName>
    </submittedName>
</protein>